<name>A0A850LDJ6_9RHOB</name>
<accession>A0A850LDJ6</accession>
<proteinExistence type="predicted"/>
<dbReference type="GO" id="GO:0003677">
    <property type="term" value="F:DNA binding"/>
    <property type="evidence" value="ECO:0007669"/>
    <property type="project" value="UniProtKB-UniRule"/>
</dbReference>
<dbReference type="EMBL" id="JABXIY010000011">
    <property type="protein sequence ID" value="NVK96116.1"/>
    <property type="molecule type" value="Genomic_DNA"/>
</dbReference>
<dbReference type="PANTHER" id="PTHR47506:SF7">
    <property type="entry name" value="TRANSCRIPTIONAL REGULATORY PROTEIN"/>
    <property type="match status" value="1"/>
</dbReference>
<dbReference type="Pfam" id="PF00440">
    <property type="entry name" value="TetR_N"/>
    <property type="match status" value="1"/>
</dbReference>
<dbReference type="Gene3D" id="1.10.357.10">
    <property type="entry name" value="Tetracycline Repressor, domain 2"/>
    <property type="match status" value="1"/>
</dbReference>
<keyword evidence="3" id="KW-0804">Transcription</keyword>
<protein>
    <submittedName>
        <fullName evidence="6">TetR/AcrR family transcriptional regulator</fullName>
    </submittedName>
</protein>
<organism evidence="6 7">
    <name type="scientific">Ruegeria pomeroyi</name>
    <dbReference type="NCBI Taxonomy" id="89184"/>
    <lineage>
        <taxon>Bacteria</taxon>
        <taxon>Pseudomonadati</taxon>
        <taxon>Pseudomonadota</taxon>
        <taxon>Alphaproteobacteria</taxon>
        <taxon>Rhodobacterales</taxon>
        <taxon>Roseobacteraceae</taxon>
        <taxon>Ruegeria</taxon>
    </lineage>
</organism>
<dbReference type="OMA" id="YPEDHKQ"/>
<dbReference type="Gene3D" id="1.10.10.60">
    <property type="entry name" value="Homeodomain-like"/>
    <property type="match status" value="1"/>
</dbReference>
<gene>
    <name evidence="6" type="ORF">HW564_04220</name>
</gene>
<evidence type="ECO:0000256" key="3">
    <source>
        <dbReference type="ARBA" id="ARBA00023163"/>
    </source>
</evidence>
<dbReference type="InterPro" id="IPR009057">
    <property type="entry name" value="Homeodomain-like_sf"/>
</dbReference>
<feature type="DNA-binding region" description="H-T-H motif" evidence="4">
    <location>
        <begin position="32"/>
        <end position="51"/>
    </location>
</feature>
<reference evidence="6 7" key="1">
    <citation type="journal article" date="2020" name="Proc. Natl. Acad. Sci. U.S.A.">
        <title>Ecological drivers of bacterial community assembly in synthetic phycospheres.</title>
        <authorList>
            <person name="Fu H."/>
            <person name="Uchimiya M."/>
            <person name="Gore J."/>
            <person name="Moran M.A."/>
        </authorList>
    </citation>
    <scope>NUCLEOTIDE SEQUENCE [LARGE SCALE GENOMIC DNA]</scope>
    <source>
        <strain evidence="6">HF-Din03</strain>
    </source>
</reference>
<dbReference type="PROSITE" id="PS50977">
    <property type="entry name" value="HTH_TETR_2"/>
    <property type="match status" value="1"/>
</dbReference>
<comment type="caution">
    <text evidence="6">The sequence shown here is derived from an EMBL/GenBank/DDBJ whole genome shotgun (WGS) entry which is preliminary data.</text>
</comment>
<keyword evidence="1" id="KW-0805">Transcription regulation</keyword>
<evidence type="ECO:0000313" key="6">
    <source>
        <dbReference type="EMBL" id="NVK96116.1"/>
    </source>
</evidence>
<dbReference type="PRINTS" id="PR00455">
    <property type="entry name" value="HTHTETR"/>
</dbReference>
<evidence type="ECO:0000256" key="1">
    <source>
        <dbReference type="ARBA" id="ARBA00023015"/>
    </source>
</evidence>
<feature type="domain" description="HTH tetR-type" evidence="5">
    <location>
        <begin position="9"/>
        <end position="69"/>
    </location>
</feature>
<dbReference type="Proteomes" id="UP000565723">
    <property type="component" value="Unassembled WGS sequence"/>
</dbReference>
<evidence type="ECO:0000313" key="7">
    <source>
        <dbReference type="Proteomes" id="UP000565723"/>
    </source>
</evidence>
<dbReference type="InterPro" id="IPR036271">
    <property type="entry name" value="Tet_transcr_reg_TetR-rel_C_sf"/>
</dbReference>
<evidence type="ECO:0000256" key="2">
    <source>
        <dbReference type="ARBA" id="ARBA00023125"/>
    </source>
</evidence>
<dbReference type="RefSeq" id="WP_011048982.1">
    <property type="nucleotide sequence ID" value="NZ_CP076685.1"/>
</dbReference>
<dbReference type="AlphaFoldDB" id="A0A850LDJ6"/>
<dbReference type="PANTHER" id="PTHR47506">
    <property type="entry name" value="TRANSCRIPTIONAL REGULATORY PROTEIN"/>
    <property type="match status" value="1"/>
</dbReference>
<keyword evidence="2 4" id="KW-0238">DNA-binding</keyword>
<dbReference type="InterPro" id="IPR001647">
    <property type="entry name" value="HTH_TetR"/>
</dbReference>
<dbReference type="SUPFAM" id="SSF48498">
    <property type="entry name" value="Tetracyclin repressor-like, C-terminal domain"/>
    <property type="match status" value="1"/>
</dbReference>
<dbReference type="SUPFAM" id="SSF46689">
    <property type="entry name" value="Homeodomain-like"/>
    <property type="match status" value="1"/>
</dbReference>
<evidence type="ECO:0000256" key="4">
    <source>
        <dbReference type="PROSITE-ProRule" id="PRU00335"/>
    </source>
</evidence>
<sequence length="194" mass="20848">MRLTAEDKDKITRRILESAAKAFRADGYDAVNLDRIMAGAGLTRGAFYAHFKSKDDLFCAVLRFQHPLLRMLKARPGGNGPALADEMRAVLAGYLEPMHLETVFKGCSLAALTGDATRAGPEARAAYQAGWQDILIEMARGQSVPPSAFAPVLTLASGAVRSARAMCDAEARAELLREVAQAVDQLLDRALSAS</sequence>
<evidence type="ECO:0000259" key="5">
    <source>
        <dbReference type="PROSITE" id="PS50977"/>
    </source>
</evidence>